<gene>
    <name evidence="1" type="ORF">TCIL3000_11_9710</name>
</gene>
<accession>G0V1I3</accession>
<sequence length="156" mass="18154">MCACAVRCFHCSSPLQTGKCFYLFSSRSPALVCSSTTLGARKKNHTSPHARRLSAPLLSAFFEPWAEALQRNGKAQITIKEKQVEKRQFYMRPGIFFLLQRVCERNLVDVPERRHYEKVNIRGKEEKGNRSLHFFQKENSLHFSPFPVYFCFSFII</sequence>
<proteinExistence type="predicted"/>
<dbReference type="AlphaFoldDB" id="G0V1I3"/>
<reference evidence="1" key="1">
    <citation type="journal article" date="2012" name="Proc. Natl. Acad. Sci. U.S.A.">
        <title>Antigenic diversity is generated by distinct evolutionary mechanisms in African trypanosome species.</title>
        <authorList>
            <person name="Jackson A.P."/>
            <person name="Berry A."/>
            <person name="Aslett M."/>
            <person name="Allison H.C."/>
            <person name="Burton P."/>
            <person name="Vavrova-Anderson J."/>
            <person name="Brown R."/>
            <person name="Browne H."/>
            <person name="Corton N."/>
            <person name="Hauser H."/>
            <person name="Gamble J."/>
            <person name="Gilderthorp R."/>
            <person name="Marcello L."/>
            <person name="McQuillan J."/>
            <person name="Otto T.D."/>
            <person name="Quail M.A."/>
            <person name="Sanders M.J."/>
            <person name="van Tonder A."/>
            <person name="Ginger M.L."/>
            <person name="Field M.C."/>
            <person name="Barry J.D."/>
            <person name="Hertz-Fowler C."/>
            <person name="Berriman M."/>
        </authorList>
    </citation>
    <scope>NUCLEOTIDE SEQUENCE</scope>
    <source>
        <strain evidence="1">IL3000</strain>
    </source>
</reference>
<protein>
    <submittedName>
        <fullName evidence="1">Uncharacterized protein TCIL3000_11_9710</fullName>
    </submittedName>
</protein>
<name>G0V1I3_TRYCI</name>
<dbReference type="VEuPathDB" id="TriTrypDB:TcIL3000.11.9710"/>
<evidence type="ECO:0000313" key="1">
    <source>
        <dbReference type="EMBL" id="CCC95504.1"/>
    </source>
</evidence>
<organism evidence="1">
    <name type="scientific">Trypanosoma congolense (strain IL3000)</name>
    <dbReference type="NCBI Taxonomy" id="1068625"/>
    <lineage>
        <taxon>Eukaryota</taxon>
        <taxon>Discoba</taxon>
        <taxon>Euglenozoa</taxon>
        <taxon>Kinetoplastea</taxon>
        <taxon>Metakinetoplastina</taxon>
        <taxon>Trypanosomatida</taxon>
        <taxon>Trypanosomatidae</taxon>
        <taxon>Trypanosoma</taxon>
        <taxon>Nannomonas</taxon>
    </lineage>
</organism>
<dbReference type="EMBL" id="HE575324">
    <property type="protein sequence ID" value="CCC95504.1"/>
    <property type="molecule type" value="Genomic_DNA"/>
</dbReference>